<dbReference type="Pfam" id="PF13005">
    <property type="entry name" value="zf-IS66"/>
    <property type="match status" value="1"/>
</dbReference>
<dbReference type="Pfam" id="PF13007">
    <property type="entry name" value="LZ_Tnp_IS66"/>
    <property type="match status" value="1"/>
</dbReference>
<dbReference type="InterPro" id="IPR004291">
    <property type="entry name" value="Transposase_IS66_central"/>
</dbReference>
<dbReference type="Proteomes" id="UP000257039">
    <property type="component" value="Unassembled WGS sequence"/>
</dbReference>
<accession>A0A4V1ING9</accession>
<dbReference type="InterPro" id="IPR024474">
    <property type="entry name" value="Znf_dom_IS66"/>
</dbReference>
<evidence type="ECO:0000259" key="2">
    <source>
        <dbReference type="Pfam" id="PF03050"/>
    </source>
</evidence>
<dbReference type="Pfam" id="PF03050">
    <property type="entry name" value="DDE_Tnp_IS66"/>
    <property type="match status" value="1"/>
</dbReference>
<feature type="region of interest" description="Disordered" evidence="1">
    <location>
        <begin position="69"/>
        <end position="102"/>
    </location>
</feature>
<gene>
    <name evidence="5" type="ORF">B9G39_09700</name>
</gene>
<proteinExistence type="predicted"/>
<evidence type="ECO:0000313" key="6">
    <source>
        <dbReference type="Proteomes" id="UP000257039"/>
    </source>
</evidence>
<feature type="compositionally biased region" description="Acidic residues" evidence="1">
    <location>
        <begin position="69"/>
        <end position="79"/>
    </location>
</feature>
<dbReference type="PANTHER" id="PTHR33678">
    <property type="entry name" value="BLL1576 PROTEIN"/>
    <property type="match status" value="1"/>
</dbReference>
<evidence type="ECO:0000259" key="4">
    <source>
        <dbReference type="Pfam" id="PF13007"/>
    </source>
</evidence>
<dbReference type="InterPro" id="IPR052344">
    <property type="entry name" value="Transposase-related"/>
</dbReference>
<feature type="domain" description="Transposase IS66 central" evidence="2">
    <location>
        <begin position="174"/>
        <end position="311"/>
    </location>
</feature>
<name>A0A4V1ING9_9GAMM</name>
<dbReference type="RefSeq" id="WP_094786964.1">
    <property type="nucleotide sequence ID" value="NZ_NDXW01000001.1"/>
</dbReference>
<organism evidence="5 6">
    <name type="scientific">Zooshikella ganghwensis</name>
    <dbReference type="NCBI Taxonomy" id="202772"/>
    <lineage>
        <taxon>Bacteria</taxon>
        <taxon>Pseudomonadati</taxon>
        <taxon>Pseudomonadota</taxon>
        <taxon>Gammaproteobacteria</taxon>
        <taxon>Oceanospirillales</taxon>
        <taxon>Zooshikellaceae</taxon>
        <taxon>Zooshikella</taxon>
    </lineage>
</organism>
<dbReference type="EMBL" id="NDXW01000001">
    <property type="protein sequence ID" value="RDH43691.1"/>
    <property type="molecule type" value="Genomic_DNA"/>
</dbReference>
<protein>
    <submittedName>
        <fullName evidence="5">IS66 family transposase</fullName>
    </submittedName>
</protein>
<keyword evidence="6" id="KW-1185">Reference proteome</keyword>
<dbReference type="NCBIfam" id="NF033517">
    <property type="entry name" value="transpos_IS66"/>
    <property type="match status" value="1"/>
</dbReference>
<evidence type="ECO:0000313" key="5">
    <source>
        <dbReference type="EMBL" id="RDH43691.1"/>
    </source>
</evidence>
<feature type="domain" description="Transposase TnpC homeodomain" evidence="4">
    <location>
        <begin position="34"/>
        <end position="107"/>
    </location>
</feature>
<dbReference type="InterPro" id="IPR024463">
    <property type="entry name" value="Transposase_TnpC_homeodom"/>
</dbReference>
<feature type="domain" description="Transposase IS66 zinc-finger binding" evidence="3">
    <location>
        <begin position="115"/>
        <end position="159"/>
    </location>
</feature>
<reference evidence="5 6" key="1">
    <citation type="submission" date="2017-04" db="EMBL/GenBank/DDBJ databases">
        <title>Draft genome sequence of Zooshikella ganghwensis VG4 isolated from Red Sea sediments.</title>
        <authorList>
            <person name="Rehman Z."/>
            <person name="Alam I."/>
            <person name="Kamau A."/>
            <person name="Bajic V."/>
            <person name="Leiknes T."/>
        </authorList>
    </citation>
    <scope>NUCLEOTIDE SEQUENCE [LARGE SCALE GENOMIC DNA]</scope>
    <source>
        <strain evidence="5 6">VG4</strain>
    </source>
</reference>
<dbReference type="AlphaFoldDB" id="A0A4V1ING9"/>
<evidence type="ECO:0000256" key="1">
    <source>
        <dbReference type="SAM" id="MobiDB-lite"/>
    </source>
</evidence>
<sequence>MSSVVHPTQQTCDLQAEIAKLTAKLAQQDLHIRWLEEQLRLSRYKRFASSSEKQSPDQVALFDEAEQLQDEASEQEQEPDTTATTVTAHQRKSRKPRIPEDWPREQIIHDLAEADKVCPHDGTYLVHIGDEIHEQLDIIPAQIKAIAHVRRKYSCPCCEKYIVTATKPKQPIEKSIATPNLLAHVVISKYADALPLYRQVSMFKRIGVELNRTTLANWMIQCGQLVQPLINLLAEAALAQPVVHMDETALQVLNEPGKSPESQSYMWLLLTTGHQPVVYYHYHSRRHADVPEQLLGDYHGAVMVDGYDVSAKATTPCH</sequence>
<evidence type="ECO:0000259" key="3">
    <source>
        <dbReference type="Pfam" id="PF13005"/>
    </source>
</evidence>
<comment type="caution">
    <text evidence="5">The sequence shown here is derived from an EMBL/GenBank/DDBJ whole genome shotgun (WGS) entry which is preliminary data.</text>
</comment>
<dbReference type="PANTHER" id="PTHR33678:SF2">
    <property type="match status" value="1"/>
</dbReference>